<dbReference type="RefSeq" id="WP_013764419.1">
    <property type="nucleotide sequence ID" value="NC_015510.1"/>
</dbReference>
<dbReference type="OrthoDB" id="9796690at2"/>
<feature type="domain" description="PIN" evidence="9">
    <location>
        <begin position="3"/>
        <end position="127"/>
    </location>
</feature>
<evidence type="ECO:0000259" key="9">
    <source>
        <dbReference type="Pfam" id="PF01850"/>
    </source>
</evidence>
<dbReference type="GO" id="GO:0016787">
    <property type="term" value="F:hydrolase activity"/>
    <property type="evidence" value="ECO:0007669"/>
    <property type="project" value="UniProtKB-KW"/>
</dbReference>
<evidence type="ECO:0000256" key="4">
    <source>
        <dbReference type="ARBA" id="ARBA00022723"/>
    </source>
</evidence>
<dbReference type="GO" id="GO:0090729">
    <property type="term" value="F:toxin activity"/>
    <property type="evidence" value="ECO:0007669"/>
    <property type="project" value="UniProtKB-KW"/>
</dbReference>
<feature type="binding site" evidence="8">
    <location>
        <position position="100"/>
    </location>
    <ligand>
        <name>Mg(2+)</name>
        <dbReference type="ChEBI" id="CHEBI:18420"/>
    </ligand>
</feature>
<keyword evidence="3 8" id="KW-0540">Nuclease</keyword>
<evidence type="ECO:0000256" key="5">
    <source>
        <dbReference type="ARBA" id="ARBA00022801"/>
    </source>
</evidence>
<evidence type="ECO:0000256" key="2">
    <source>
        <dbReference type="ARBA" id="ARBA00022649"/>
    </source>
</evidence>
<evidence type="ECO:0000256" key="6">
    <source>
        <dbReference type="ARBA" id="ARBA00022842"/>
    </source>
</evidence>
<comment type="cofactor">
    <cofactor evidence="1 8">
        <name>Mg(2+)</name>
        <dbReference type="ChEBI" id="CHEBI:18420"/>
    </cofactor>
</comment>
<dbReference type="EC" id="3.1.-.-" evidence="8"/>
<dbReference type="eggNOG" id="COG1487">
    <property type="taxonomic scope" value="Bacteria"/>
</dbReference>
<keyword evidence="2 8" id="KW-1277">Toxin-antitoxin system</keyword>
<dbReference type="Pfam" id="PF01850">
    <property type="entry name" value="PIN"/>
    <property type="match status" value="1"/>
</dbReference>
<dbReference type="STRING" id="760192.Halhy_1981"/>
<keyword evidence="4 8" id="KW-0479">Metal-binding</keyword>
<keyword evidence="8" id="KW-0800">Toxin</keyword>
<dbReference type="AlphaFoldDB" id="F4L6M3"/>
<dbReference type="GO" id="GO:0000287">
    <property type="term" value="F:magnesium ion binding"/>
    <property type="evidence" value="ECO:0007669"/>
    <property type="project" value="UniProtKB-UniRule"/>
</dbReference>
<reference key="2">
    <citation type="submission" date="2011-04" db="EMBL/GenBank/DDBJ databases">
        <title>Complete sequence of chromosome of Haliscomenobacter hydrossis DSM 1100.</title>
        <authorList>
            <consortium name="US DOE Joint Genome Institute (JGI-PGF)"/>
            <person name="Lucas S."/>
            <person name="Han J."/>
            <person name="Lapidus A."/>
            <person name="Bruce D."/>
            <person name="Goodwin L."/>
            <person name="Pitluck S."/>
            <person name="Peters L."/>
            <person name="Kyrpides N."/>
            <person name="Mavromatis K."/>
            <person name="Ivanova N."/>
            <person name="Ovchinnikova G."/>
            <person name="Pagani I."/>
            <person name="Daligault H."/>
            <person name="Detter J.C."/>
            <person name="Han C."/>
            <person name="Land M."/>
            <person name="Hauser L."/>
            <person name="Markowitz V."/>
            <person name="Cheng J.-F."/>
            <person name="Hugenholtz P."/>
            <person name="Woyke T."/>
            <person name="Wu D."/>
            <person name="Verbarg S."/>
            <person name="Frueling A."/>
            <person name="Brambilla E."/>
            <person name="Klenk H.-P."/>
            <person name="Eisen J.A."/>
        </authorList>
    </citation>
    <scope>NUCLEOTIDE SEQUENCE</scope>
    <source>
        <strain>DSM 1100</strain>
    </source>
</reference>
<dbReference type="InterPro" id="IPR022907">
    <property type="entry name" value="VapC_family"/>
</dbReference>
<dbReference type="KEGG" id="hhy:Halhy_1981"/>
<dbReference type="PANTHER" id="PTHR33653">
    <property type="entry name" value="RIBONUCLEASE VAPC2"/>
    <property type="match status" value="1"/>
</dbReference>
<evidence type="ECO:0000313" key="10">
    <source>
        <dbReference type="EMBL" id="AEE49866.1"/>
    </source>
</evidence>
<proteinExistence type="inferred from homology"/>
<dbReference type="SUPFAM" id="SSF88723">
    <property type="entry name" value="PIN domain-like"/>
    <property type="match status" value="1"/>
</dbReference>
<dbReference type="GO" id="GO:0004540">
    <property type="term" value="F:RNA nuclease activity"/>
    <property type="evidence" value="ECO:0007669"/>
    <property type="project" value="InterPro"/>
</dbReference>
<name>F4L6M3_HALH1</name>
<accession>F4L6M3</accession>
<dbReference type="HOGENOM" id="CLU_118482_5_2_10"/>
<gene>
    <name evidence="8" type="primary">vapC</name>
    <name evidence="10" type="ordered locus">Halhy_1981</name>
</gene>
<comment type="similarity">
    <text evidence="7 8">Belongs to the PINc/VapC protein family.</text>
</comment>
<keyword evidence="6 8" id="KW-0460">Magnesium</keyword>
<organism evidence="10 11">
    <name type="scientific">Haliscomenobacter hydrossis (strain ATCC 27775 / DSM 1100 / LMG 10767 / O)</name>
    <dbReference type="NCBI Taxonomy" id="760192"/>
    <lineage>
        <taxon>Bacteria</taxon>
        <taxon>Pseudomonadati</taxon>
        <taxon>Bacteroidota</taxon>
        <taxon>Saprospiria</taxon>
        <taxon>Saprospirales</taxon>
        <taxon>Haliscomenobacteraceae</taxon>
        <taxon>Haliscomenobacter</taxon>
    </lineage>
</organism>
<evidence type="ECO:0000256" key="3">
    <source>
        <dbReference type="ARBA" id="ARBA00022722"/>
    </source>
</evidence>
<dbReference type="Proteomes" id="UP000008461">
    <property type="component" value="Chromosome"/>
</dbReference>
<dbReference type="Gene3D" id="3.40.50.1010">
    <property type="entry name" value="5'-nuclease"/>
    <property type="match status" value="1"/>
</dbReference>
<protein>
    <recommendedName>
        <fullName evidence="8">Ribonuclease VapC</fullName>
        <shortName evidence="8">RNase VapC</shortName>
        <ecNumber evidence="8">3.1.-.-</ecNumber>
    </recommendedName>
    <alternativeName>
        <fullName evidence="8">Toxin VapC</fullName>
    </alternativeName>
</protein>
<feature type="binding site" evidence="8">
    <location>
        <position position="6"/>
    </location>
    <ligand>
        <name>Mg(2+)</name>
        <dbReference type="ChEBI" id="CHEBI:18420"/>
    </ligand>
</feature>
<dbReference type="InterPro" id="IPR002716">
    <property type="entry name" value="PIN_dom"/>
</dbReference>
<dbReference type="PANTHER" id="PTHR33653:SF1">
    <property type="entry name" value="RIBONUCLEASE VAPC2"/>
    <property type="match status" value="1"/>
</dbReference>
<evidence type="ECO:0000256" key="1">
    <source>
        <dbReference type="ARBA" id="ARBA00001946"/>
    </source>
</evidence>
<comment type="function">
    <text evidence="8">Toxic component of a toxin-antitoxin (TA) system. An RNase.</text>
</comment>
<evidence type="ECO:0000256" key="7">
    <source>
        <dbReference type="ARBA" id="ARBA00038093"/>
    </source>
</evidence>
<evidence type="ECO:0000256" key="8">
    <source>
        <dbReference type="HAMAP-Rule" id="MF_00265"/>
    </source>
</evidence>
<dbReference type="EMBL" id="CP002691">
    <property type="protein sequence ID" value="AEE49866.1"/>
    <property type="molecule type" value="Genomic_DNA"/>
</dbReference>
<keyword evidence="5 8" id="KW-0378">Hydrolase</keyword>
<dbReference type="InterPro" id="IPR029060">
    <property type="entry name" value="PIN-like_dom_sf"/>
</dbReference>
<sequence length="138" mass="15891">MKYLLDTNVCVHYLRGVFEIDKKINAIGSLNCYISEITLAELEFGVENSDPAFREKRRAGLEAFLSVFGKRIIPIRHCFAIYATQKAKLRQQGQIISDFDLLIASTAVVFNMTMVTENVREFERVDGIQIENWVIREK</sequence>
<dbReference type="CDD" id="cd18743">
    <property type="entry name" value="PIN_VapC4-5_FitB-like"/>
    <property type="match status" value="1"/>
</dbReference>
<dbReference type="InterPro" id="IPR050556">
    <property type="entry name" value="Type_II_TA_system_RNase"/>
</dbReference>
<reference evidence="10 11" key="1">
    <citation type="journal article" date="2011" name="Stand. Genomic Sci.">
        <title>Complete genome sequence of Haliscomenobacter hydrossis type strain (O).</title>
        <authorList>
            <consortium name="US DOE Joint Genome Institute (JGI-PGF)"/>
            <person name="Daligault H."/>
            <person name="Lapidus A."/>
            <person name="Zeytun A."/>
            <person name="Nolan M."/>
            <person name="Lucas S."/>
            <person name="Del Rio T.G."/>
            <person name="Tice H."/>
            <person name="Cheng J.F."/>
            <person name="Tapia R."/>
            <person name="Han C."/>
            <person name="Goodwin L."/>
            <person name="Pitluck S."/>
            <person name="Liolios K."/>
            <person name="Pagani I."/>
            <person name="Ivanova N."/>
            <person name="Huntemann M."/>
            <person name="Mavromatis K."/>
            <person name="Mikhailova N."/>
            <person name="Pati A."/>
            <person name="Chen A."/>
            <person name="Palaniappan K."/>
            <person name="Land M."/>
            <person name="Hauser L."/>
            <person name="Brambilla E.M."/>
            <person name="Rohde M."/>
            <person name="Verbarg S."/>
            <person name="Goker M."/>
            <person name="Bristow J."/>
            <person name="Eisen J.A."/>
            <person name="Markowitz V."/>
            <person name="Hugenholtz P."/>
            <person name="Kyrpides N.C."/>
            <person name="Klenk H.P."/>
            <person name="Woyke T."/>
        </authorList>
    </citation>
    <scope>NUCLEOTIDE SEQUENCE [LARGE SCALE GENOMIC DNA]</scope>
    <source>
        <strain evidence="11">ATCC 27775 / DSM 1100 / LMG 10767 / O</strain>
    </source>
</reference>
<evidence type="ECO:0000313" key="11">
    <source>
        <dbReference type="Proteomes" id="UP000008461"/>
    </source>
</evidence>
<dbReference type="HAMAP" id="MF_00265">
    <property type="entry name" value="VapC_Nob1"/>
    <property type="match status" value="1"/>
</dbReference>
<keyword evidence="11" id="KW-1185">Reference proteome</keyword>